<dbReference type="EMBL" id="GAPW01006386">
    <property type="protein sequence ID" value="JAC07212.1"/>
    <property type="molecule type" value="mRNA"/>
</dbReference>
<dbReference type="AlphaFoldDB" id="A0A023ECW3"/>
<reference evidence="1" key="1">
    <citation type="journal article" date="2014" name="PLoS Negl. Trop. Dis.">
        <title>Identification and characterization of seminal fluid proteins in the Asian tiger mosquito, Aedes albopictus.</title>
        <authorList>
            <person name="Boes K.E."/>
            <person name="Ribeiro J.M."/>
            <person name="Wong A."/>
            <person name="Harrington L.C."/>
            <person name="Wolfner M.F."/>
            <person name="Sirot L.K."/>
        </authorList>
    </citation>
    <scope>NUCLEOTIDE SEQUENCE</scope>
    <source>
        <tissue evidence="1">Reproductive organs</tissue>
    </source>
</reference>
<sequence>MKSLKMYCISFPFTSCCLPSSFFCDGPCGPCGGGPCCGSPCGPCGGGSCCLAPCGPCCSPCGGPRKVRCEPLSKPIPAVTCRFIFRNAKFNHDMRLRNAGYYD</sequence>
<evidence type="ECO:0000313" key="1">
    <source>
        <dbReference type="EMBL" id="JAC07212.1"/>
    </source>
</evidence>
<organism evidence="1">
    <name type="scientific">Aedes albopictus</name>
    <name type="common">Asian tiger mosquito</name>
    <name type="synonym">Stegomyia albopicta</name>
    <dbReference type="NCBI Taxonomy" id="7160"/>
    <lineage>
        <taxon>Eukaryota</taxon>
        <taxon>Metazoa</taxon>
        <taxon>Ecdysozoa</taxon>
        <taxon>Arthropoda</taxon>
        <taxon>Hexapoda</taxon>
        <taxon>Insecta</taxon>
        <taxon>Pterygota</taxon>
        <taxon>Neoptera</taxon>
        <taxon>Endopterygota</taxon>
        <taxon>Diptera</taxon>
        <taxon>Nematocera</taxon>
        <taxon>Culicoidea</taxon>
        <taxon>Culicidae</taxon>
        <taxon>Culicinae</taxon>
        <taxon>Aedini</taxon>
        <taxon>Aedes</taxon>
        <taxon>Stegomyia</taxon>
    </lineage>
</organism>
<accession>A0A023ECW3</accession>
<name>A0A023ECW3_AEDAL</name>
<proteinExistence type="evidence at transcript level"/>
<protein>
    <submittedName>
        <fullName evidence="1">Putative ultrahigh sulfur keratin-associated protein</fullName>
    </submittedName>
</protein>